<organism evidence="1 2">
    <name type="scientific">Kistimonas scapharcae</name>
    <dbReference type="NCBI Taxonomy" id="1036133"/>
    <lineage>
        <taxon>Bacteria</taxon>
        <taxon>Pseudomonadati</taxon>
        <taxon>Pseudomonadota</taxon>
        <taxon>Gammaproteobacteria</taxon>
        <taxon>Oceanospirillales</taxon>
        <taxon>Endozoicomonadaceae</taxon>
        <taxon>Kistimonas</taxon>
    </lineage>
</organism>
<evidence type="ECO:0000313" key="2">
    <source>
        <dbReference type="Proteomes" id="UP001500604"/>
    </source>
</evidence>
<accession>A0ABP8V067</accession>
<sequence length="309" mass="35410">MSAGLSADIRLYRYNDENGQLVISTQVPLHYARSGYEVIDSRGKVLEVIEPELAGDALLARERQQLQEQQAKIARERREQEGRELLKMYGSVDGVDRAEARQLAEMDAQIAIEQGSIQRLRVQREGKETRAAAIERSGRNVPEGLLQELSGIDAQVVHHRDKIARLEQEKGLLAGRYGEKRELVRQMLGIMAGIERNRELVLTSQDLVGRWQPVNTGEAGVSYWHARDDGAFLLMKAQLDQEEQLLGRWSLDRRNRIVVVYHRREQRLDDGSLQTSPVGREERYQVLDRLENDDLLVRLDDQVVQLSRQ</sequence>
<keyword evidence="2" id="KW-1185">Reference proteome</keyword>
<reference evidence="2" key="1">
    <citation type="journal article" date="2019" name="Int. J. Syst. Evol. Microbiol.">
        <title>The Global Catalogue of Microorganisms (GCM) 10K type strain sequencing project: providing services to taxonomists for standard genome sequencing and annotation.</title>
        <authorList>
            <consortium name="The Broad Institute Genomics Platform"/>
            <consortium name="The Broad Institute Genome Sequencing Center for Infectious Disease"/>
            <person name="Wu L."/>
            <person name="Ma J."/>
        </authorList>
    </citation>
    <scope>NUCLEOTIDE SEQUENCE [LARGE SCALE GENOMIC DNA]</scope>
    <source>
        <strain evidence="2">JCM 17805</strain>
    </source>
</reference>
<name>A0ABP8V067_9GAMM</name>
<protein>
    <recommendedName>
        <fullName evidence="3">DUF4124 domain-containing protein</fullName>
    </recommendedName>
</protein>
<proteinExistence type="predicted"/>
<evidence type="ECO:0000313" key="1">
    <source>
        <dbReference type="EMBL" id="GAA4648833.1"/>
    </source>
</evidence>
<gene>
    <name evidence="1" type="ORF">GCM10023116_11060</name>
</gene>
<evidence type="ECO:0008006" key="3">
    <source>
        <dbReference type="Google" id="ProtNLM"/>
    </source>
</evidence>
<dbReference type="EMBL" id="BAABFL010000108">
    <property type="protein sequence ID" value="GAA4648833.1"/>
    <property type="molecule type" value="Genomic_DNA"/>
</dbReference>
<dbReference type="Proteomes" id="UP001500604">
    <property type="component" value="Unassembled WGS sequence"/>
</dbReference>
<comment type="caution">
    <text evidence="1">The sequence shown here is derived from an EMBL/GenBank/DDBJ whole genome shotgun (WGS) entry which is preliminary data.</text>
</comment>